<evidence type="ECO:0000313" key="3">
    <source>
        <dbReference type="EMBL" id="OZI82326.1"/>
    </source>
</evidence>
<dbReference type="Gene3D" id="1.25.40.10">
    <property type="entry name" value="Tetratricopeptide repeat domain"/>
    <property type="match status" value="2"/>
</dbReference>
<evidence type="ECO:0000256" key="1">
    <source>
        <dbReference type="SAM" id="SignalP"/>
    </source>
</evidence>
<dbReference type="EMBL" id="NEVV01000001">
    <property type="protein sequence ID" value="OZI82326.1"/>
    <property type="molecule type" value="Genomic_DNA"/>
</dbReference>
<dbReference type="Pfam" id="PF21197">
    <property type="entry name" value="PgaA_barrel"/>
    <property type="match status" value="1"/>
</dbReference>
<protein>
    <submittedName>
        <fullName evidence="3">Poly-beta-1,6 N-acetyl-D-glucosamine export porin PgaA</fullName>
    </submittedName>
</protein>
<keyword evidence="1" id="KW-0732">Signal</keyword>
<keyword evidence="4" id="KW-1185">Reference proteome</keyword>
<dbReference type="InterPro" id="IPR049003">
    <property type="entry name" value="PgaA_barrel"/>
</dbReference>
<sequence length="807" mass="90176">MKRRSVLLCLAMASSAAGAADIANYDELMERARGGDYGPALLALRAAPLQGRALNDYIAVSGWAGRRDDVIRAYESYGRGVALPDYSLLQVARAYRDDRRWDDALAVYEDGARRFARDDAFGQGAVMTMADAGRLDEALERAEEQVRQRPADPDRRLTLSYVQTRRGEVFAALAEADRAYELAPGRTDVVREYILALRGARMAGPALRVADAHPAAVDARLLRRLQGDAVAEQVRMAALPSRGEAERFVIADRALAAYDRLKAQWGALQPPPEADLTRIRVDRLGALHARVRMREVVDEYEALRAQGARVPAYALSDVASAYLYLRQPEQAREIYRQALQASSTGGDDDAWLEDETGLYYALTEAETFGPADAVVQSAHARQPIWNYERGLETRVPNERKLAADRTLAMSRLYAGDTRDAQQSFDHMVGMAPNNTGLLVERAQVLRARELPRAAERDLKMAETLAPREPLVETGQGFTALDLQEWRQAEMLRDDMVARYPEDLGVRRLDREWQVHNKAELRIAGYRGLASDSPVSGSRDFGIDAVLYSPPLDYNWRPFVGGGYATGDFDEGRADYRWIRAGVQWRARDLTVQAEVSNNLYGHGAKVGAGLTAAYDIDDNWQVGGGAALRSRATPLRALKNNVYADSVEAYARWRADERREWRFGLTPSRFSDGNRRVEAVVEGRERLHTAPHARTDALLELSASHNTRTDAPYFNPRSDLTVLPALRLTHLLHRRYETVWEQQFTAGAGAYLQRGYGAGAIGMLAYGQRYRANDVFEVGATVSGLTRPYDGERERELRVVFDMTIRF</sequence>
<feature type="domain" description="PgaA membrane beta barrel" evidence="2">
    <location>
        <begin position="514"/>
        <end position="807"/>
    </location>
</feature>
<comment type="caution">
    <text evidence="3">The sequence shown here is derived from an EMBL/GenBank/DDBJ whole genome shotgun (WGS) entry which is preliminary data.</text>
</comment>
<accession>A0ABX4FJA3</accession>
<dbReference type="InterPro" id="IPR023870">
    <property type="entry name" value="PGA_export_porin_PgaA"/>
</dbReference>
<reference evidence="3 4" key="1">
    <citation type="submission" date="2017-05" db="EMBL/GenBank/DDBJ databases">
        <title>Complete and WGS of Bordetella genogroups.</title>
        <authorList>
            <person name="Spilker T."/>
            <person name="Lipuma J."/>
        </authorList>
    </citation>
    <scope>NUCLEOTIDE SEQUENCE [LARGE SCALE GENOMIC DNA]</scope>
    <source>
        <strain evidence="3 4">AU3139</strain>
    </source>
</reference>
<dbReference type="Proteomes" id="UP000216524">
    <property type="component" value="Unassembled WGS sequence"/>
</dbReference>
<dbReference type="NCBIfam" id="TIGR03939">
    <property type="entry name" value="PGA_TPR_OMP"/>
    <property type="match status" value="1"/>
</dbReference>
<feature type="chain" id="PRO_5047308985" evidence="1">
    <location>
        <begin position="20"/>
        <end position="807"/>
    </location>
</feature>
<evidence type="ECO:0000259" key="2">
    <source>
        <dbReference type="Pfam" id="PF21197"/>
    </source>
</evidence>
<dbReference type="SUPFAM" id="SSF48452">
    <property type="entry name" value="TPR-like"/>
    <property type="match status" value="1"/>
</dbReference>
<gene>
    <name evidence="3" type="ORF">CAL23_05115</name>
</gene>
<name>A0ABX4FJA3_9BORD</name>
<proteinExistence type="predicted"/>
<organism evidence="3 4">
    <name type="scientific">Bordetella genomosp. 6</name>
    <dbReference type="NCBI Taxonomy" id="463024"/>
    <lineage>
        <taxon>Bacteria</taxon>
        <taxon>Pseudomonadati</taxon>
        <taxon>Pseudomonadota</taxon>
        <taxon>Betaproteobacteria</taxon>
        <taxon>Burkholderiales</taxon>
        <taxon>Alcaligenaceae</taxon>
        <taxon>Bordetella</taxon>
    </lineage>
</organism>
<feature type="signal peptide" evidence="1">
    <location>
        <begin position="1"/>
        <end position="19"/>
    </location>
</feature>
<dbReference type="InterPro" id="IPR011990">
    <property type="entry name" value="TPR-like_helical_dom_sf"/>
</dbReference>
<evidence type="ECO:0000313" key="4">
    <source>
        <dbReference type="Proteomes" id="UP000216524"/>
    </source>
</evidence>